<dbReference type="SMART" id="SM00408">
    <property type="entry name" value="IGc2"/>
    <property type="match status" value="1"/>
</dbReference>
<keyword evidence="6" id="KW-1133">Transmembrane helix</keyword>
<dbReference type="InterPro" id="IPR007110">
    <property type="entry name" value="Ig-like_dom"/>
</dbReference>
<organism evidence="8 9">
    <name type="scientific">Meganyctiphanes norvegica</name>
    <name type="common">Northern krill</name>
    <name type="synonym">Thysanopoda norvegica</name>
    <dbReference type="NCBI Taxonomy" id="48144"/>
    <lineage>
        <taxon>Eukaryota</taxon>
        <taxon>Metazoa</taxon>
        <taxon>Ecdysozoa</taxon>
        <taxon>Arthropoda</taxon>
        <taxon>Crustacea</taxon>
        <taxon>Multicrustacea</taxon>
        <taxon>Malacostraca</taxon>
        <taxon>Eumalacostraca</taxon>
        <taxon>Eucarida</taxon>
        <taxon>Euphausiacea</taxon>
        <taxon>Euphausiidae</taxon>
        <taxon>Meganyctiphanes</taxon>
    </lineage>
</organism>
<keyword evidence="2 6" id="KW-0472">Membrane</keyword>
<keyword evidence="3" id="KW-1015">Disulfide bond</keyword>
<keyword evidence="9" id="KW-1185">Reference proteome</keyword>
<evidence type="ECO:0000256" key="2">
    <source>
        <dbReference type="ARBA" id="ARBA00023136"/>
    </source>
</evidence>
<keyword evidence="6" id="KW-0812">Transmembrane</keyword>
<evidence type="ECO:0000256" key="6">
    <source>
        <dbReference type="SAM" id="Phobius"/>
    </source>
</evidence>
<dbReference type="InterPro" id="IPR036179">
    <property type="entry name" value="Ig-like_dom_sf"/>
</dbReference>
<dbReference type="GO" id="GO:0098609">
    <property type="term" value="P:cell-cell adhesion"/>
    <property type="evidence" value="ECO:0007669"/>
    <property type="project" value="TreeGrafter"/>
</dbReference>
<evidence type="ECO:0000256" key="4">
    <source>
        <dbReference type="ARBA" id="ARBA00023180"/>
    </source>
</evidence>
<dbReference type="PANTHER" id="PTHR11640">
    <property type="entry name" value="NEPHRIN"/>
    <property type="match status" value="1"/>
</dbReference>
<dbReference type="SMART" id="SM00409">
    <property type="entry name" value="IG"/>
    <property type="match status" value="2"/>
</dbReference>
<feature type="non-terminal residue" evidence="8">
    <location>
        <position position="1"/>
    </location>
</feature>
<dbReference type="InterPro" id="IPR003598">
    <property type="entry name" value="Ig_sub2"/>
</dbReference>
<evidence type="ECO:0000256" key="3">
    <source>
        <dbReference type="ARBA" id="ARBA00023157"/>
    </source>
</evidence>
<name>A0AAV2R4T5_MEGNR</name>
<dbReference type="GO" id="GO:0050839">
    <property type="term" value="F:cell adhesion molecule binding"/>
    <property type="evidence" value="ECO:0007669"/>
    <property type="project" value="TreeGrafter"/>
</dbReference>
<evidence type="ECO:0000259" key="7">
    <source>
        <dbReference type="PROSITE" id="PS50835"/>
    </source>
</evidence>
<keyword evidence="4" id="KW-0325">Glycoprotein</keyword>
<dbReference type="AlphaFoldDB" id="A0AAV2R4T5"/>
<dbReference type="GO" id="GO:0005886">
    <property type="term" value="C:plasma membrane"/>
    <property type="evidence" value="ECO:0007669"/>
    <property type="project" value="TreeGrafter"/>
</dbReference>
<accession>A0AAV2R4T5</accession>
<gene>
    <name evidence="8" type="ORF">MNOR_LOCUS19024</name>
</gene>
<dbReference type="InterPro" id="IPR003599">
    <property type="entry name" value="Ig_sub"/>
</dbReference>
<evidence type="ECO:0000256" key="5">
    <source>
        <dbReference type="ARBA" id="ARBA00023319"/>
    </source>
</evidence>
<dbReference type="Pfam" id="PF13927">
    <property type="entry name" value="Ig_3"/>
    <property type="match status" value="1"/>
</dbReference>
<dbReference type="Gene3D" id="2.60.40.10">
    <property type="entry name" value="Immunoglobulins"/>
    <property type="match status" value="2"/>
</dbReference>
<feature type="transmembrane region" description="Helical" evidence="6">
    <location>
        <begin position="427"/>
        <end position="444"/>
    </location>
</feature>
<comment type="subcellular location">
    <subcellularLocation>
        <location evidence="1">Membrane</location>
        <topology evidence="1">Single-pass type I membrane protein</topology>
    </subcellularLocation>
</comment>
<reference evidence="8 9" key="1">
    <citation type="submission" date="2024-05" db="EMBL/GenBank/DDBJ databases">
        <authorList>
            <person name="Wallberg A."/>
        </authorList>
    </citation>
    <scope>NUCLEOTIDE SEQUENCE [LARGE SCALE GENOMIC DNA]</scope>
</reference>
<evidence type="ECO:0000313" key="8">
    <source>
        <dbReference type="EMBL" id="CAL4109015.1"/>
    </source>
</evidence>
<dbReference type="PROSITE" id="PS50835">
    <property type="entry name" value="IG_LIKE"/>
    <property type="match status" value="1"/>
</dbReference>
<dbReference type="GO" id="GO:0005911">
    <property type="term" value="C:cell-cell junction"/>
    <property type="evidence" value="ECO:0007669"/>
    <property type="project" value="TreeGrafter"/>
</dbReference>
<dbReference type="EMBL" id="CAXKWB010013900">
    <property type="protein sequence ID" value="CAL4109015.1"/>
    <property type="molecule type" value="Genomic_DNA"/>
</dbReference>
<comment type="caution">
    <text evidence="8">The sequence shown here is derived from an EMBL/GenBank/DDBJ whole genome shotgun (WGS) entry which is preliminary data.</text>
</comment>
<proteinExistence type="predicted"/>
<evidence type="ECO:0000256" key="1">
    <source>
        <dbReference type="ARBA" id="ARBA00004479"/>
    </source>
</evidence>
<feature type="domain" description="Ig-like" evidence="7">
    <location>
        <begin position="285"/>
        <end position="413"/>
    </location>
</feature>
<evidence type="ECO:0000313" key="9">
    <source>
        <dbReference type="Proteomes" id="UP001497623"/>
    </source>
</evidence>
<dbReference type="SUPFAM" id="SSF48726">
    <property type="entry name" value="Immunoglobulin"/>
    <property type="match status" value="2"/>
</dbReference>
<dbReference type="InterPro" id="IPR013783">
    <property type="entry name" value="Ig-like_fold"/>
</dbReference>
<dbReference type="InterPro" id="IPR051275">
    <property type="entry name" value="Cell_adhesion_signaling"/>
</dbReference>
<dbReference type="PANTHER" id="PTHR11640:SF158">
    <property type="entry name" value="V-SET AND IMMUNOGLOBULIN DOMAIN-CONTAINING PROTEIN 10-LIKE 2"/>
    <property type="match status" value="1"/>
</dbReference>
<dbReference type="Proteomes" id="UP001497623">
    <property type="component" value="Unassembled WGS sequence"/>
</dbReference>
<protein>
    <recommendedName>
        <fullName evidence="7">Ig-like domain-containing protein</fullName>
    </recommendedName>
</protein>
<keyword evidence="5" id="KW-0393">Immunoglobulin domain</keyword>
<sequence length="480" mass="53328">QDHVYGDIGIRGNGSDQESVQTLTLQSPTTNDSGSYHCKVEGVDIISTLCTVTIEVLEPCSQAYVHLSSNISNVTLHEGELFQWKVEIKTFPSNPLMILRDPSGLVLERKIKDECESWELYEKNNVTTADFGRYVLQVQTKTINQTCNSSILGNTSVTLLVLSPPHINSVDGTVEMEENRTSVMMHGTCVVVAYPPPSITWTFKPLYSKGKPVVVGHQDYQGPTLRLKMPRRTTIEEGSLLGQLLPSAPGNVWASTISFPTNNSGYLRCLVTNEYGQHQSEVLLPLTASENDTLRFANASVSEQGSEMIADLDSQVTINCSVDGTPAPTIKWYKDGTLINTTKLRDSGNSTSEQTLLDQIIAQGIKESQEEFAIKSKEVMKLLFPSIKDHHEGIYMCVANNGREEIQGTVTIQVKVPDPFLTLGDKVGISVCVLGFLVLVYTMTRIHRKIKKQKTFHMSQVSFFHESCDELYVHDARSRF</sequence>